<dbReference type="Pfam" id="PF22633">
    <property type="entry name" value="F5_F8_type_C_2"/>
    <property type="match status" value="1"/>
</dbReference>
<evidence type="ECO:0000256" key="2">
    <source>
        <dbReference type="ARBA" id="ARBA00010147"/>
    </source>
</evidence>
<dbReference type="InterPro" id="IPR051941">
    <property type="entry name" value="BG_Antigen-Binding_Lectin"/>
</dbReference>
<dbReference type="OMA" id="GETESKM"/>
<name>V3ZY66_LOTGI</name>
<comment type="function">
    <text evidence="1">Acts as a defensive agent. Recognizes blood group fucosylated oligosaccharides including A, B, H and Lewis B-type antigens. Does not recognize Lewis A antigen and has low affinity for monovalent haptens.</text>
</comment>
<evidence type="ECO:0000256" key="7">
    <source>
        <dbReference type="ARBA" id="ARBA00023157"/>
    </source>
</evidence>
<organism evidence="10 11">
    <name type="scientific">Lottia gigantea</name>
    <name type="common">Giant owl limpet</name>
    <dbReference type="NCBI Taxonomy" id="225164"/>
    <lineage>
        <taxon>Eukaryota</taxon>
        <taxon>Metazoa</taxon>
        <taxon>Spiralia</taxon>
        <taxon>Lophotrochozoa</taxon>
        <taxon>Mollusca</taxon>
        <taxon>Gastropoda</taxon>
        <taxon>Patellogastropoda</taxon>
        <taxon>Lottioidea</taxon>
        <taxon>Lottiidae</taxon>
        <taxon>Lottia</taxon>
    </lineage>
</organism>
<accession>V3ZY66</accession>
<dbReference type="GO" id="GO:0046872">
    <property type="term" value="F:metal ion binding"/>
    <property type="evidence" value="ECO:0007669"/>
    <property type="project" value="UniProtKB-KW"/>
</dbReference>
<keyword evidence="7" id="KW-1015">Disulfide bond</keyword>
<gene>
    <name evidence="10" type="ORF">LOTGIDRAFT_166466</name>
</gene>
<dbReference type="SUPFAM" id="SSF49785">
    <property type="entry name" value="Galactose-binding domain-like"/>
    <property type="match status" value="1"/>
</dbReference>
<evidence type="ECO:0000256" key="6">
    <source>
        <dbReference type="ARBA" id="ARBA00022837"/>
    </source>
</evidence>
<comment type="subunit">
    <text evidence="3">Homotrimer.</text>
</comment>
<dbReference type="PANTHER" id="PTHR45713">
    <property type="entry name" value="FTP DOMAIN-CONTAINING PROTEIN"/>
    <property type="match status" value="1"/>
</dbReference>
<proteinExistence type="inferred from homology"/>
<evidence type="ECO:0000256" key="5">
    <source>
        <dbReference type="ARBA" id="ARBA00022734"/>
    </source>
</evidence>
<keyword evidence="4" id="KW-0479">Metal-binding</keyword>
<dbReference type="InterPro" id="IPR008979">
    <property type="entry name" value="Galactose-bd-like_sf"/>
</dbReference>
<evidence type="ECO:0000256" key="8">
    <source>
        <dbReference type="SAM" id="MobiDB-lite"/>
    </source>
</evidence>
<dbReference type="GO" id="GO:0001868">
    <property type="term" value="P:regulation of complement activation, lectin pathway"/>
    <property type="evidence" value="ECO:0007669"/>
    <property type="project" value="UniProtKB-ARBA"/>
</dbReference>
<dbReference type="EMBL" id="KB202883">
    <property type="protein sequence ID" value="ESO87585.1"/>
    <property type="molecule type" value="Genomic_DNA"/>
</dbReference>
<dbReference type="RefSeq" id="XP_009061777.1">
    <property type="nucleotide sequence ID" value="XM_009063529.1"/>
</dbReference>
<feature type="domain" description="Fucolectin tachylectin-4 pentraxin-1" evidence="9">
    <location>
        <begin position="7"/>
        <end position="156"/>
    </location>
</feature>
<evidence type="ECO:0000256" key="3">
    <source>
        <dbReference type="ARBA" id="ARBA00011233"/>
    </source>
</evidence>
<dbReference type="KEGG" id="lgi:LOTGIDRAFT_166466"/>
<dbReference type="OrthoDB" id="6157649at2759"/>
<comment type="similarity">
    <text evidence="2">Belongs to the fucolectin family.</text>
</comment>
<keyword evidence="5" id="KW-0430">Lectin</keyword>
<evidence type="ECO:0000259" key="9">
    <source>
        <dbReference type="SMART" id="SM00607"/>
    </source>
</evidence>
<feature type="region of interest" description="Disordered" evidence="8">
    <location>
        <begin position="23"/>
        <end position="52"/>
    </location>
</feature>
<dbReference type="GO" id="GO:0042806">
    <property type="term" value="F:fucose binding"/>
    <property type="evidence" value="ECO:0007669"/>
    <property type="project" value="UniProtKB-ARBA"/>
</dbReference>
<sequence>MILILSVENIALGKETRQSSIYTNKGRKKSVSSNAVDGNTDSDYRSGSCTHTKNHKDPWWCVDLQSTQQFQSIILYNRKTNKGRLKGFSIKVSETGECNQSTFESNQVCYKDISSRSEDIYNCNITEGQFIFITVPTGIVSVCEVEIQQGDLLHYNIVKLIVHVFVINI</sequence>
<dbReference type="HOGENOM" id="CLU_072164_2_1_1"/>
<dbReference type="GeneID" id="20240343"/>
<dbReference type="InterPro" id="IPR006585">
    <property type="entry name" value="FTP1"/>
</dbReference>
<evidence type="ECO:0000256" key="4">
    <source>
        <dbReference type="ARBA" id="ARBA00022723"/>
    </source>
</evidence>
<dbReference type="AlphaFoldDB" id="V3ZY66"/>
<dbReference type="Proteomes" id="UP000030746">
    <property type="component" value="Unassembled WGS sequence"/>
</dbReference>
<dbReference type="STRING" id="225164.V3ZY66"/>
<evidence type="ECO:0000256" key="1">
    <source>
        <dbReference type="ARBA" id="ARBA00002219"/>
    </source>
</evidence>
<keyword evidence="11" id="KW-1185">Reference proteome</keyword>
<feature type="compositionally biased region" description="Polar residues" evidence="8">
    <location>
        <begin position="31"/>
        <end position="51"/>
    </location>
</feature>
<reference evidence="10 11" key="1">
    <citation type="journal article" date="2013" name="Nature">
        <title>Insights into bilaterian evolution from three spiralian genomes.</title>
        <authorList>
            <person name="Simakov O."/>
            <person name="Marletaz F."/>
            <person name="Cho S.J."/>
            <person name="Edsinger-Gonzales E."/>
            <person name="Havlak P."/>
            <person name="Hellsten U."/>
            <person name="Kuo D.H."/>
            <person name="Larsson T."/>
            <person name="Lv J."/>
            <person name="Arendt D."/>
            <person name="Savage R."/>
            <person name="Osoegawa K."/>
            <person name="de Jong P."/>
            <person name="Grimwood J."/>
            <person name="Chapman J.A."/>
            <person name="Shapiro H."/>
            <person name="Aerts A."/>
            <person name="Otillar R.P."/>
            <person name="Terry A.Y."/>
            <person name="Boore J.L."/>
            <person name="Grigoriev I.V."/>
            <person name="Lindberg D.R."/>
            <person name="Seaver E.C."/>
            <person name="Weisblat D.A."/>
            <person name="Putnam N.H."/>
            <person name="Rokhsar D.S."/>
        </authorList>
    </citation>
    <scope>NUCLEOTIDE SEQUENCE [LARGE SCALE GENOMIC DNA]</scope>
</reference>
<dbReference type="GO" id="GO:0010185">
    <property type="term" value="P:regulation of cellular defense response"/>
    <property type="evidence" value="ECO:0007669"/>
    <property type="project" value="UniProtKB-ARBA"/>
</dbReference>
<dbReference type="CTD" id="20240343"/>
<dbReference type="Gene3D" id="2.60.120.260">
    <property type="entry name" value="Galactose-binding domain-like"/>
    <property type="match status" value="1"/>
</dbReference>
<evidence type="ECO:0000313" key="10">
    <source>
        <dbReference type="EMBL" id="ESO87585.1"/>
    </source>
</evidence>
<dbReference type="PANTHER" id="PTHR45713:SF11">
    <property type="entry name" value="FUCOLECTIN TACHYLECTIN-4 PENTRAXIN-1 DOMAIN-CONTAINING PROTEIN"/>
    <property type="match status" value="1"/>
</dbReference>
<dbReference type="SMART" id="SM00607">
    <property type="entry name" value="FTP"/>
    <property type="match status" value="1"/>
</dbReference>
<keyword evidence="6" id="KW-0106">Calcium</keyword>
<evidence type="ECO:0000313" key="11">
    <source>
        <dbReference type="Proteomes" id="UP000030746"/>
    </source>
</evidence>
<protein>
    <recommendedName>
        <fullName evidence="9">Fucolectin tachylectin-4 pentraxin-1 domain-containing protein</fullName>
    </recommendedName>
</protein>